<dbReference type="GO" id="GO:0071949">
    <property type="term" value="F:FAD binding"/>
    <property type="evidence" value="ECO:0007669"/>
    <property type="project" value="InterPro"/>
</dbReference>
<dbReference type="Gene3D" id="3.50.50.60">
    <property type="entry name" value="FAD/NAD(P)-binding domain"/>
    <property type="match status" value="1"/>
</dbReference>
<keyword evidence="3" id="KW-0274">FAD</keyword>
<feature type="domain" description="FAD-binding" evidence="6">
    <location>
        <begin position="152"/>
        <end position="373"/>
    </location>
</feature>
<evidence type="ECO:0000256" key="3">
    <source>
        <dbReference type="ARBA" id="ARBA00022827"/>
    </source>
</evidence>
<reference evidence="7" key="1">
    <citation type="journal article" date="2020" name="Stud. Mycol.">
        <title>101 Dothideomycetes genomes: a test case for predicting lifestyles and emergence of pathogens.</title>
        <authorList>
            <person name="Haridas S."/>
            <person name="Albert R."/>
            <person name="Binder M."/>
            <person name="Bloem J."/>
            <person name="Labutti K."/>
            <person name="Salamov A."/>
            <person name="Andreopoulos B."/>
            <person name="Baker S."/>
            <person name="Barry K."/>
            <person name="Bills G."/>
            <person name="Bluhm B."/>
            <person name="Cannon C."/>
            <person name="Castanera R."/>
            <person name="Culley D."/>
            <person name="Daum C."/>
            <person name="Ezra D."/>
            <person name="Gonzalez J."/>
            <person name="Henrissat B."/>
            <person name="Kuo A."/>
            <person name="Liang C."/>
            <person name="Lipzen A."/>
            <person name="Lutzoni F."/>
            <person name="Magnuson J."/>
            <person name="Mondo S."/>
            <person name="Nolan M."/>
            <person name="Ohm R."/>
            <person name="Pangilinan J."/>
            <person name="Park H.-J."/>
            <person name="Ramirez L."/>
            <person name="Alfaro M."/>
            <person name="Sun H."/>
            <person name="Tritt A."/>
            <person name="Yoshinaga Y."/>
            <person name="Zwiers L.-H."/>
            <person name="Turgeon B."/>
            <person name="Goodwin S."/>
            <person name="Spatafora J."/>
            <person name="Crous P."/>
            <person name="Grigoriev I."/>
        </authorList>
    </citation>
    <scope>NUCLEOTIDE SEQUENCE</scope>
    <source>
        <strain evidence="7">CBS 121410</strain>
    </source>
</reference>
<evidence type="ECO:0000313" key="8">
    <source>
        <dbReference type="Proteomes" id="UP000799776"/>
    </source>
</evidence>
<dbReference type="Proteomes" id="UP000799776">
    <property type="component" value="Unassembled WGS sequence"/>
</dbReference>
<proteinExistence type="predicted"/>
<evidence type="ECO:0000256" key="2">
    <source>
        <dbReference type="ARBA" id="ARBA00022630"/>
    </source>
</evidence>
<dbReference type="InterPro" id="IPR002938">
    <property type="entry name" value="FAD-bd"/>
</dbReference>
<comment type="cofactor">
    <cofactor evidence="1">
        <name>FAD</name>
        <dbReference type="ChEBI" id="CHEBI:57692"/>
    </cofactor>
</comment>
<sequence length="407" mass="45717">MQEPVLIVGAGVVGLTLGQALKKRDIPFRIFERDSTPTARGQGWAITLHWSLPFLREMLPADIFDRIHGTQVDPINAANDKGNFLFLDLRDCSIKFKIPPNERWRVNREKMRQTLLSGIEENVEWGKKVVDARIPEAKDSPATLIFDDGSKFDGSMIVGVEGSNSTIRQLLSPNDYKNAQLPIRFLGVGIDMTPFAIAPLRALDPLLFQGLHPQSRTFMWFSTLETPESNGTAGTVNERYRAQINISWPVIHPEDEIKSTNSEKLAQMKARASMLDDRLRKVVEGIPDDTLISEIKLADWECKNWDNRDGRMTLAGDAAHAMTMYRGEAANHGLLDALRLCQALEKIQSGNVGVKVAMDEYEQELRERTSKAVLMSRQACYDAHTWENLNEGCAVLARRAINSRSSK</sequence>
<keyword evidence="4" id="KW-0560">Oxidoreductase</keyword>
<dbReference type="PANTHER" id="PTHR47178:SF1">
    <property type="entry name" value="FAD-BINDING DOMAIN-CONTAINING PROTEIN-RELATED"/>
    <property type="match status" value="1"/>
</dbReference>
<keyword evidence="5" id="KW-0503">Monooxygenase</keyword>
<keyword evidence="2" id="KW-0285">Flavoprotein</keyword>
<gene>
    <name evidence="7" type="ORF">K490DRAFT_44226</name>
</gene>
<evidence type="ECO:0000313" key="7">
    <source>
        <dbReference type="EMBL" id="KAF2086454.1"/>
    </source>
</evidence>
<dbReference type="PANTHER" id="PTHR47178">
    <property type="entry name" value="MONOOXYGENASE, FAD-BINDING"/>
    <property type="match status" value="1"/>
</dbReference>
<dbReference type="InterPro" id="IPR036188">
    <property type="entry name" value="FAD/NAD-bd_sf"/>
</dbReference>
<accession>A0A9P4HR75</accession>
<dbReference type="SUPFAM" id="SSF51905">
    <property type="entry name" value="FAD/NAD(P)-binding domain"/>
    <property type="match status" value="1"/>
</dbReference>
<dbReference type="EMBL" id="ML978724">
    <property type="protein sequence ID" value="KAF2086454.1"/>
    <property type="molecule type" value="Genomic_DNA"/>
</dbReference>
<name>A0A9P4HR75_9PEZI</name>
<keyword evidence="8" id="KW-1185">Reference proteome</keyword>
<dbReference type="GO" id="GO:0004497">
    <property type="term" value="F:monooxygenase activity"/>
    <property type="evidence" value="ECO:0007669"/>
    <property type="project" value="UniProtKB-KW"/>
</dbReference>
<evidence type="ECO:0000256" key="5">
    <source>
        <dbReference type="ARBA" id="ARBA00023033"/>
    </source>
</evidence>
<dbReference type="AlphaFoldDB" id="A0A9P4HR75"/>
<dbReference type="OrthoDB" id="47494at2759"/>
<dbReference type="Pfam" id="PF01494">
    <property type="entry name" value="FAD_binding_3"/>
    <property type="match status" value="1"/>
</dbReference>
<comment type="caution">
    <text evidence="7">The sequence shown here is derived from an EMBL/GenBank/DDBJ whole genome shotgun (WGS) entry which is preliminary data.</text>
</comment>
<evidence type="ECO:0000256" key="1">
    <source>
        <dbReference type="ARBA" id="ARBA00001974"/>
    </source>
</evidence>
<dbReference type="PRINTS" id="PR00420">
    <property type="entry name" value="RNGMNOXGNASE"/>
</dbReference>
<organism evidence="7 8">
    <name type="scientific">Saccharata proteae CBS 121410</name>
    <dbReference type="NCBI Taxonomy" id="1314787"/>
    <lineage>
        <taxon>Eukaryota</taxon>
        <taxon>Fungi</taxon>
        <taxon>Dikarya</taxon>
        <taxon>Ascomycota</taxon>
        <taxon>Pezizomycotina</taxon>
        <taxon>Dothideomycetes</taxon>
        <taxon>Dothideomycetes incertae sedis</taxon>
        <taxon>Botryosphaeriales</taxon>
        <taxon>Saccharataceae</taxon>
        <taxon>Saccharata</taxon>
    </lineage>
</organism>
<evidence type="ECO:0000256" key="4">
    <source>
        <dbReference type="ARBA" id="ARBA00023002"/>
    </source>
</evidence>
<protein>
    <submittedName>
        <fullName evidence="7">FAD/NAD(P)-binding domain-containing protein</fullName>
    </submittedName>
</protein>
<evidence type="ECO:0000259" key="6">
    <source>
        <dbReference type="Pfam" id="PF01494"/>
    </source>
</evidence>